<dbReference type="GO" id="GO:0042773">
    <property type="term" value="P:ATP synthesis coupled electron transport"/>
    <property type="evidence" value="ECO:0007669"/>
    <property type="project" value="InterPro"/>
</dbReference>
<comment type="subcellular location">
    <subcellularLocation>
        <location evidence="2">Mitochondrion inner membrane</location>
        <topology evidence="2">Multi-pass membrane protein</topology>
    </subcellularLocation>
</comment>
<feature type="transmembrane region" description="Helical" evidence="17">
    <location>
        <begin position="334"/>
        <end position="362"/>
    </location>
</feature>
<sequence length="577" mass="67065">MKKFNICFISFFFLFFFMLMNFFMLIYFIMKNLIIFLEWEIISFNSVSIVMTVLLDWMSLLFMMFVSLISSCVIYYSKSYMSSELNLSRFIILVLLFVFSMILLIISPNMISIFLGWDGLGLVSYCLVIYYQNIKSYNAGMLTALSNRVGDVMILMLVSWMLNYGGWNYIFYLDFMKNDYSMKIIGVLVIVAAMTKSAQIPFSSWLPAAMAAPTPVSALVHSSTLVTAGVYLLIRFNNFFSEMFFLKILLLLSGLTMMMAGICANYEFDLKKIIALSTLSQLGLMMSILSLGFHDLAFFHLLTHAMFKALLFMCAGVIIHMMGNNQDIRLMGGISFYVPLTSLCMNISNLALCGIPFLAGFYSKDMILEMVSMSNLNLMIFYLYYFSTGLTMFYTIRLLMYLMVNDYNLLSFYNLYDEDYTMLKSMFVLLFMSLVSGSFLSWLIFCYPYMIYLPISLKLMVIYVSIMGLLMGWLISNMNIYSLNKYLMFYNLSSFLTVMWFLPNLSTYGLNYNFLKFGQILNKNIDLGWSEMYSGQGMYNIVKHYSLVYMIYQMNNFKIYLFSFVLWVMIFIILVMI</sequence>
<keyword evidence="6" id="KW-0679">Respiratory chain</keyword>
<dbReference type="PANTHER" id="PTHR42829:SF2">
    <property type="entry name" value="NADH-UBIQUINONE OXIDOREDUCTASE CHAIN 5"/>
    <property type="match status" value="1"/>
</dbReference>
<organism evidence="21">
    <name type="scientific">Tacola eulimene</name>
    <dbReference type="NCBI Taxonomy" id="1524811"/>
    <lineage>
        <taxon>Eukaryota</taxon>
        <taxon>Metazoa</taxon>
        <taxon>Ecdysozoa</taxon>
        <taxon>Arthropoda</taxon>
        <taxon>Hexapoda</taxon>
        <taxon>Insecta</taxon>
        <taxon>Pterygota</taxon>
        <taxon>Neoptera</taxon>
        <taxon>Endopterygota</taxon>
        <taxon>Lepidoptera</taxon>
        <taxon>Glossata</taxon>
        <taxon>Ditrysia</taxon>
        <taxon>Papilionoidea</taxon>
        <taxon>Nymphalidae</taxon>
        <taxon>Limenitidinae</taxon>
        <taxon>Limenitidini</taxon>
        <taxon>Tacola</taxon>
    </lineage>
</organism>
<evidence type="ECO:0000313" key="21">
    <source>
        <dbReference type="EMBL" id="AYN60581.1"/>
    </source>
</evidence>
<keyword evidence="13 17" id="KW-0830">Ubiquinone</keyword>
<dbReference type="EC" id="7.1.1.2" evidence="3 17"/>
<evidence type="ECO:0000259" key="19">
    <source>
        <dbReference type="Pfam" id="PF00662"/>
    </source>
</evidence>
<comment type="function">
    <text evidence="1">Core subunit of the mitochondrial membrane respiratory chain NADH dehydrogenase (Complex I) that is believed to belong to the minimal assembly required for catalysis. Complex I functions in the transfer of electrons from NADH to the respiratory chain. The immediate electron acceptor for the enzyme is believed to be ubiquinone.</text>
</comment>
<keyword evidence="14 17" id="KW-0496">Mitochondrion</keyword>
<dbReference type="Pfam" id="PF00662">
    <property type="entry name" value="Proton_antipo_N"/>
    <property type="match status" value="1"/>
</dbReference>
<feature type="transmembrane region" description="Helical" evidence="17">
    <location>
        <begin position="451"/>
        <end position="475"/>
    </location>
</feature>
<gene>
    <name evidence="21" type="primary">nad5</name>
</gene>
<accession>A0A3G2KMZ6</accession>
<feature type="transmembrane region" description="Helical" evidence="17">
    <location>
        <begin position="152"/>
        <end position="172"/>
    </location>
</feature>
<keyword evidence="11 17" id="KW-1133">Transmembrane helix</keyword>
<feature type="transmembrane region" description="Helical" evidence="17">
    <location>
        <begin position="244"/>
        <end position="266"/>
    </location>
</feature>
<evidence type="ECO:0000259" key="18">
    <source>
        <dbReference type="Pfam" id="PF00361"/>
    </source>
</evidence>
<feature type="transmembrane region" description="Helical" evidence="17">
    <location>
        <begin position="7"/>
        <end position="29"/>
    </location>
</feature>
<dbReference type="InterPro" id="IPR003945">
    <property type="entry name" value="NU5C-like"/>
</dbReference>
<evidence type="ECO:0000256" key="12">
    <source>
        <dbReference type="ARBA" id="ARBA00023027"/>
    </source>
</evidence>
<evidence type="ECO:0000259" key="20">
    <source>
        <dbReference type="Pfam" id="PF06455"/>
    </source>
</evidence>
<protein>
    <recommendedName>
        <fullName evidence="4 17">NADH-ubiquinone oxidoreductase chain 5</fullName>
        <ecNumber evidence="3 17">7.1.1.2</ecNumber>
    </recommendedName>
</protein>
<evidence type="ECO:0000256" key="16">
    <source>
        <dbReference type="ARBA" id="ARBA00049551"/>
    </source>
</evidence>
<dbReference type="InterPro" id="IPR001516">
    <property type="entry name" value="Proton_antipo_N"/>
</dbReference>
<dbReference type="Pfam" id="PF00361">
    <property type="entry name" value="Proton_antipo_M"/>
    <property type="match status" value="1"/>
</dbReference>
<evidence type="ECO:0000256" key="3">
    <source>
        <dbReference type="ARBA" id="ARBA00012944"/>
    </source>
</evidence>
<dbReference type="GO" id="GO:0015990">
    <property type="term" value="P:electron transport coupled proton transport"/>
    <property type="evidence" value="ECO:0007669"/>
    <property type="project" value="TreeGrafter"/>
</dbReference>
<dbReference type="GO" id="GO:0003954">
    <property type="term" value="F:NADH dehydrogenase activity"/>
    <property type="evidence" value="ECO:0007669"/>
    <property type="project" value="TreeGrafter"/>
</dbReference>
<evidence type="ECO:0000256" key="9">
    <source>
        <dbReference type="ARBA" id="ARBA00022967"/>
    </source>
</evidence>
<dbReference type="AlphaFoldDB" id="A0A3G2KMZ6"/>
<dbReference type="InterPro" id="IPR001750">
    <property type="entry name" value="ND/Mrp_TM"/>
</dbReference>
<feature type="transmembrane region" description="Helical" evidence="17">
    <location>
        <begin position="87"/>
        <end position="106"/>
    </location>
</feature>
<evidence type="ECO:0000256" key="10">
    <source>
        <dbReference type="ARBA" id="ARBA00022982"/>
    </source>
</evidence>
<evidence type="ECO:0000256" key="13">
    <source>
        <dbReference type="ARBA" id="ARBA00023075"/>
    </source>
</evidence>
<feature type="transmembrane region" description="Helical" evidence="17">
    <location>
        <begin position="112"/>
        <end position="131"/>
    </location>
</feature>
<keyword evidence="5 17" id="KW-0813">Transport</keyword>
<feature type="transmembrane region" description="Helical" evidence="17">
    <location>
        <begin position="305"/>
        <end position="322"/>
    </location>
</feature>
<evidence type="ECO:0000256" key="2">
    <source>
        <dbReference type="ARBA" id="ARBA00004448"/>
    </source>
</evidence>
<dbReference type="InterPro" id="IPR010934">
    <property type="entry name" value="NADH_DH_su5_C"/>
</dbReference>
<evidence type="ECO:0000256" key="4">
    <source>
        <dbReference type="ARBA" id="ARBA00021096"/>
    </source>
</evidence>
<reference evidence="21" key="2">
    <citation type="submission" date="2018-01" db="EMBL/GenBank/DDBJ databases">
        <authorList>
            <person name="Wu L.-W."/>
        </authorList>
    </citation>
    <scope>NUCLEOTIDE SEQUENCE</scope>
</reference>
<feature type="transmembrane region" description="Helical" evidence="17">
    <location>
        <begin position="557"/>
        <end position="576"/>
    </location>
</feature>
<comment type="function">
    <text evidence="17">Core subunit of the mitochondrial membrane respiratory chain NADH dehydrogenase (Complex I) which catalyzes electron transfer from NADH through the respiratory chain, using ubiquinone as an electron acceptor. Essential for the catalytic activity and assembly of complex I.</text>
</comment>
<keyword evidence="10" id="KW-0249">Electron transport</keyword>
<feature type="transmembrane region" description="Helical" evidence="17">
    <location>
        <begin position="425"/>
        <end position="445"/>
    </location>
</feature>
<keyword evidence="9" id="KW-1278">Translocase</keyword>
<feature type="transmembrane region" description="Helical" evidence="17">
    <location>
        <begin position="273"/>
        <end position="293"/>
    </location>
</feature>
<name>A0A3G2KMZ6_9NEOP</name>
<evidence type="ECO:0000256" key="7">
    <source>
        <dbReference type="ARBA" id="ARBA00022692"/>
    </source>
</evidence>
<dbReference type="PANTHER" id="PTHR42829">
    <property type="entry name" value="NADH-UBIQUINONE OXIDOREDUCTASE CHAIN 5"/>
    <property type="match status" value="1"/>
</dbReference>
<feature type="transmembrane region" description="Helical" evidence="17">
    <location>
        <begin position="49"/>
        <end position="75"/>
    </location>
</feature>
<feature type="transmembrane region" description="Helical" evidence="17">
    <location>
        <begin position="218"/>
        <end position="238"/>
    </location>
</feature>
<feature type="transmembrane region" description="Helical" evidence="17">
    <location>
        <begin position="382"/>
        <end position="404"/>
    </location>
</feature>
<evidence type="ECO:0000256" key="5">
    <source>
        <dbReference type="ARBA" id="ARBA00022448"/>
    </source>
</evidence>
<proteinExistence type="inferred from homology"/>
<dbReference type="EMBL" id="MG747616">
    <property type="protein sequence ID" value="AYN60581.1"/>
    <property type="molecule type" value="Genomic_DNA"/>
</dbReference>
<evidence type="ECO:0000256" key="8">
    <source>
        <dbReference type="ARBA" id="ARBA00022792"/>
    </source>
</evidence>
<evidence type="ECO:0000256" key="11">
    <source>
        <dbReference type="ARBA" id="ARBA00022989"/>
    </source>
</evidence>
<dbReference type="Pfam" id="PF06455">
    <property type="entry name" value="NADH5_C"/>
    <property type="match status" value="1"/>
</dbReference>
<reference evidence="21" key="1">
    <citation type="journal article" date="2018" name="Mol. Phylogenet. Evol.">
        <title>Unravelling relationships among the shared stripes of sailors: Mitogenomic phylogeny of Limenitidini butterflies (Lepidoptera, Nymphalidae, Limenitidinae), focusing on the genera Athyma and Limenitis.</title>
        <authorList>
            <person name="Wu L.W."/>
            <person name="Chiba H."/>
            <person name="Lees D.C."/>
            <person name="Ohshima Y."/>
            <person name="Jeng M.L."/>
        </authorList>
    </citation>
    <scope>NUCLEOTIDE SEQUENCE</scope>
</reference>
<geneLocation type="mitochondrion" evidence="21"/>
<dbReference type="PRINTS" id="PR01435">
    <property type="entry name" value="NPOXDRDTASE5"/>
</dbReference>
<feature type="domain" description="NADH-Ubiquinone oxidoreductase (complex I) chain 5 N-terminal" evidence="19">
    <location>
        <begin position="42"/>
        <end position="90"/>
    </location>
</feature>
<keyword evidence="7 17" id="KW-0812">Transmembrane</keyword>
<evidence type="ECO:0000256" key="6">
    <source>
        <dbReference type="ARBA" id="ARBA00022660"/>
    </source>
</evidence>
<feature type="domain" description="NADH:quinone oxidoreductase/Mrp antiporter transmembrane" evidence="18">
    <location>
        <begin position="107"/>
        <end position="387"/>
    </location>
</feature>
<keyword evidence="8" id="KW-0999">Mitochondrion inner membrane</keyword>
<feature type="domain" description="NADH dehydrogenase subunit 5 C-terminal" evidence="20">
    <location>
        <begin position="394"/>
        <end position="574"/>
    </location>
</feature>
<comment type="catalytic activity">
    <reaction evidence="16 17">
        <text>a ubiquinone + NADH + 5 H(+)(in) = a ubiquinol + NAD(+) + 4 H(+)(out)</text>
        <dbReference type="Rhea" id="RHEA:29091"/>
        <dbReference type="Rhea" id="RHEA-COMP:9565"/>
        <dbReference type="Rhea" id="RHEA-COMP:9566"/>
        <dbReference type="ChEBI" id="CHEBI:15378"/>
        <dbReference type="ChEBI" id="CHEBI:16389"/>
        <dbReference type="ChEBI" id="CHEBI:17976"/>
        <dbReference type="ChEBI" id="CHEBI:57540"/>
        <dbReference type="ChEBI" id="CHEBI:57945"/>
        <dbReference type="EC" id="7.1.1.2"/>
    </reaction>
</comment>
<dbReference type="PRINTS" id="PR01434">
    <property type="entry name" value="NADHDHGNASE5"/>
</dbReference>
<evidence type="ECO:0000256" key="15">
    <source>
        <dbReference type="ARBA" id="ARBA00023136"/>
    </source>
</evidence>
<dbReference type="GO" id="GO:0005743">
    <property type="term" value="C:mitochondrial inner membrane"/>
    <property type="evidence" value="ECO:0007669"/>
    <property type="project" value="UniProtKB-SubCell"/>
</dbReference>
<keyword evidence="15 17" id="KW-0472">Membrane</keyword>
<evidence type="ECO:0000256" key="14">
    <source>
        <dbReference type="ARBA" id="ARBA00023128"/>
    </source>
</evidence>
<feature type="transmembrane region" description="Helical" evidence="17">
    <location>
        <begin position="184"/>
        <end position="206"/>
    </location>
</feature>
<evidence type="ECO:0000256" key="1">
    <source>
        <dbReference type="ARBA" id="ARBA00003257"/>
    </source>
</evidence>
<evidence type="ECO:0000256" key="17">
    <source>
        <dbReference type="RuleBase" id="RU003404"/>
    </source>
</evidence>
<comment type="similarity">
    <text evidence="17">Belongs to the complex I subunit 5 family.</text>
</comment>
<keyword evidence="12 17" id="KW-0520">NAD</keyword>
<dbReference type="GO" id="GO:0008137">
    <property type="term" value="F:NADH dehydrogenase (ubiquinone) activity"/>
    <property type="evidence" value="ECO:0007669"/>
    <property type="project" value="UniProtKB-EC"/>
</dbReference>